<sequence length="451" mass="51725">MVQLTEFFENLISLFSESILQRLPTGKGTMKEVNTKFSLYLIAQLLYGTTLVFDRQVTLLELDVRAAYESCKRVGFLSTLDWEISDQRGFVPSDKKRIRRSKVTFPEKLYEIPRNPLHIISLDELIHNTVFNVADTHLVAPGTEFDQHIDENISKYALINFYKIIVVDKSMLSVVKKSIYIYRKLEIFFHLSLPIGFSKECRELYRSKKHIPMTYEDAAMLNLLEPINRGNDCELWRFDGSQDKSSKDLTDLQDCKANEDELHGIAFILETPERIKQAERSRSKSMSINEDGVFNNIISQMDLIQVEENLSILSTEGRDSRASNLEQARRGTYTDRYSCLDGRQSSALFDPLPNSSIYGAASIFDHHPGRCSLPSEYFEDLSAARYRIEIALQRGGVIPLTQIIQPLTTSRKSAANIFATLLDMIKLKKVEVEQLTPYEEIWMWSASLKAN</sequence>
<accession>A0A1I7XHA8</accession>
<dbReference type="WBParaSite" id="Hba_17133">
    <property type="protein sequence ID" value="Hba_17133"/>
    <property type="gene ID" value="Hba_17133"/>
</dbReference>
<reference evidence="2" key="1">
    <citation type="submission" date="2016-11" db="UniProtKB">
        <authorList>
            <consortium name="WormBaseParasite"/>
        </authorList>
    </citation>
    <scope>IDENTIFICATION</scope>
</reference>
<evidence type="ECO:0000313" key="2">
    <source>
        <dbReference type="WBParaSite" id="Hba_17133"/>
    </source>
</evidence>
<proteinExistence type="predicted"/>
<name>A0A1I7XHA8_HETBA</name>
<keyword evidence="1" id="KW-1185">Reference proteome</keyword>
<evidence type="ECO:0000313" key="1">
    <source>
        <dbReference type="Proteomes" id="UP000095283"/>
    </source>
</evidence>
<organism evidence="1 2">
    <name type="scientific">Heterorhabditis bacteriophora</name>
    <name type="common">Entomopathogenic nematode worm</name>
    <dbReference type="NCBI Taxonomy" id="37862"/>
    <lineage>
        <taxon>Eukaryota</taxon>
        <taxon>Metazoa</taxon>
        <taxon>Ecdysozoa</taxon>
        <taxon>Nematoda</taxon>
        <taxon>Chromadorea</taxon>
        <taxon>Rhabditida</taxon>
        <taxon>Rhabditina</taxon>
        <taxon>Rhabditomorpha</taxon>
        <taxon>Strongyloidea</taxon>
        <taxon>Heterorhabditidae</taxon>
        <taxon>Heterorhabditis</taxon>
    </lineage>
</organism>
<protein>
    <submittedName>
        <fullName evidence="2">General transcription factor 3C polypeptide 1</fullName>
    </submittedName>
</protein>
<dbReference type="AlphaFoldDB" id="A0A1I7XHA8"/>
<dbReference type="Proteomes" id="UP000095283">
    <property type="component" value="Unplaced"/>
</dbReference>